<keyword evidence="2" id="KW-0554">One-carbon metabolism</keyword>
<dbReference type="InterPro" id="IPR046346">
    <property type="entry name" value="Aminoacid_DH-like_N_sf"/>
</dbReference>
<dbReference type="SUPFAM" id="SSF53223">
    <property type="entry name" value="Aminoacid dehydrogenase-like, N-terminal domain"/>
    <property type="match status" value="1"/>
</dbReference>
<dbReference type="InterPro" id="IPR020630">
    <property type="entry name" value="THF_DH/CycHdrlase_cat_dom"/>
</dbReference>
<name>A0A196SGD6_BLAHN</name>
<feature type="domain" description="Tetrahydrofolate dehydrogenase/cyclohydrolase catalytic" evidence="7">
    <location>
        <begin position="10"/>
        <end position="125"/>
    </location>
</feature>
<evidence type="ECO:0000256" key="1">
    <source>
        <dbReference type="ARBA" id="ARBA00004777"/>
    </source>
</evidence>
<dbReference type="Gene3D" id="3.40.50.10860">
    <property type="entry name" value="Leucine Dehydrogenase, chain A, domain 1"/>
    <property type="match status" value="1"/>
</dbReference>
<evidence type="ECO:0000313" key="9">
    <source>
        <dbReference type="EMBL" id="OAO15212.1"/>
    </source>
</evidence>
<dbReference type="STRING" id="478820.A0A196SGD6"/>
<dbReference type="CDD" id="cd01080">
    <property type="entry name" value="NAD_bind_m-THF_DH_Cyclohyd"/>
    <property type="match status" value="1"/>
</dbReference>
<evidence type="ECO:0000259" key="7">
    <source>
        <dbReference type="Pfam" id="PF00763"/>
    </source>
</evidence>
<dbReference type="InterPro" id="IPR020631">
    <property type="entry name" value="THF_DH/CycHdrlase_NAD-bd_dom"/>
</dbReference>
<evidence type="ECO:0000313" key="10">
    <source>
        <dbReference type="Proteomes" id="UP000078348"/>
    </source>
</evidence>
<dbReference type="Pfam" id="PF02882">
    <property type="entry name" value="THF_DHG_CYH_C"/>
    <property type="match status" value="1"/>
</dbReference>
<dbReference type="PRINTS" id="PR00085">
    <property type="entry name" value="THFDHDRGNASE"/>
</dbReference>
<dbReference type="GO" id="GO:0004488">
    <property type="term" value="F:methylenetetrahydrofolate dehydrogenase (NADP+) activity"/>
    <property type="evidence" value="ECO:0007669"/>
    <property type="project" value="InterPro"/>
</dbReference>
<dbReference type="HAMAP" id="MF_01576">
    <property type="entry name" value="THF_DHG_CYH"/>
    <property type="match status" value="1"/>
</dbReference>
<sequence length="318" mass="34874">MSSRVRTTVLDGWRISQRLRDKICYKTQALYRISGKRPSLAVVRVGESLEMERYVYAKRQLAFSLGVDFHDYIYPLGIPTNELKQRIQELNKEKKIHGLIIQLPLPGTIRSQEVLDVIDPVKDVDGCTTANKLLLANSEIASLTTIHIPCAAMAMFHFLRSYGISTMNKTAVVVGRSELVGIPCATLLHKAGCECSFIDKSTVHPEEIASKADILVTAVGCPGLVRREWLKPGCCIIDVGTTCVKNKRGKYELVGDVDLGGCIGSAGCITPVPGGVALLTTAMLMLNTVKSMVLQENLTEQYNRMAEMPLASDSYPLS</sequence>
<accession>A0A196SGD6</accession>
<keyword evidence="5" id="KW-0560">Oxidoreductase</keyword>
<evidence type="ECO:0000256" key="4">
    <source>
        <dbReference type="ARBA" id="ARBA00022857"/>
    </source>
</evidence>
<keyword evidence="10" id="KW-1185">Reference proteome</keyword>
<dbReference type="Pfam" id="PF00763">
    <property type="entry name" value="THF_DHG_CYH"/>
    <property type="match status" value="1"/>
</dbReference>
<dbReference type="InterPro" id="IPR000672">
    <property type="entry name" value="THF_DH/CycHdrlase"/>
</dbReference>
<keyword evidence="6" id="KW-0511">Multifunctional enzyme</keyword>
<organism evidence="9 10">
    <name type="scientific">Blastocystis sp. subtype 1 (strain ATCC 50177 / NandII)</name>
    <dbReference type="NCBI Taxonomy" id="478820"/>
    <lineage>
        <taxon>Eukaryota</taxon>
        <taxon>Sar</taxon>
        <taxon>Stramenopiles</taxon>
        <taxon>Bigyra</taxon>
        <taxon>Opalozoa</taxon>
        <taxon>Opalinata</taxon>
        <taxon>Blastocystidae</taxon>
        <taxon>Blastocystis</taxon>
    </lineage>
</organism>
<evidence type="ECO:0000259" key="8">
    <source>
        <dbReference type="Pfam" id="PF02882"/>
    </source>
</evidence>
<dbReference type="Gene3D" id="3.40.50.720">
    <property type="entry name" value="NAD(P)-binding Rossmann-like Domain"/>
    <property type="match status" value="1"/>
</dbReference>
<dbReference type="OrthoDB" id="5126881at2759"/>
<dbReference type="GO" id="GO:0035999">
    <property type="term" value="P:tetrahydrofolate interconversion"/>
    <property type="evidence" value="ECO:0007669"/>
    <property type="project" value="TreeGrafter"/>
</dbReference>
<dbReference type="GO" id="GO:0004477">
    <property type="term" value="F:methenyltetrahydrofolate cyclohydrolase activity"/>
    <property type="evidence" value="ECO:0007669"/>
    <property type="project" value="TreeGrafter"/>
</dbReference>
<evidence type="ECO:0000256" key="5">
    <source>
        <dbReference type="ARBA" id="ARBA00023002"/>
    </source>
</evidence>
<evidence type="ECO:0000256" key="2">
    <source>
        <dbReference type="ARBA" id="ARBA00022563"/>
    </source>
</evidence>
<protein>
    <submittedName>
        <fullName evidence="9">Bifunctional methylenetetrahydrofolate dehydrogenase/cyclohydrolase</fullName>
    </submittedName>
</protein>
<dbReference type="SUPFAM" id="SSF51735">
    <property type="entry name" value="NAD(P)-binding Rossmann-fold domains"/>
    <property type="match status" value="1"/>
</dbReference>
<gene>
    <name evidence="9" type="ORF">AV274_3083</name>
</gene>
<dbReference type="AlphaFoldDB" id="A0A196SGD6"/>
<dbReference type="PANTHER" id="PTHR48099">
    <property type="entry name" value="C-1-TETRAHYDROFOLATE SYNTHASE, CYTOPLASMIC-RELATED"/>
    <property type="match status" value="1"/>
</dbReference>
<dbReference type="GO" id="GO:0005829">
    <property type="term" value="C:cytosol"/>
    <property type="evidence" value="ECO:0007669"/>
    <property type="project" value="TreeGrafter"/>
</dbReference>
<keyword evidence="3 9" id="KW-0378">Hydrolase</keyword>
<comment type="pathway">
    <text evidence="1">One-carbon metabolism; tetrahydrofolate interconversion.</text>
</comment>
<comment type="caution">
    <text evidence="9">The sequence shown here is derived from an EMBL/GenBank/DDBJ whole genome shotgun (WGS) entry which is preliminary data.</text>
</comment>
<dbReference type="InterPro" id="IPR036291">
    <property type="entry name" value="NAD(P)-bd_dom_sf"/>
</dbReference>
<evidence type="ECO:0000256" key="3">
    <source>
        <dbReference type="ARBA" id="ARBA00022801"/>
    </source>
</evidence>
<dbReference type="EMBL" id="LXWW01000162">
    <property type="protein sequence ID" value="OAO15212.1"/>
    <property type="molecule type" value="Genomic_DNA"/>
</dbReference>
<reference evidence="9 10" key="1">
    <citation type="submission" date="2016-05" db="EMBL/GenBank/DDBJ databases">
        <title>Nuclear genome of Blastocystis sp. subtype 1 NandII.</title>
        <authorList>
            <person name="Gentekaki E."/>
            <person name="Curtis B."/>
            <person name="Stairs C."/>
            <person name="Eme L."/>
            <person name="Herman E."/>
            <person name="Klimes V."/>
            <person name="Arias M.C."/>
            <person name="Elias M."/>
            <person name="Hilliou F."/>
            <person name="Klute M."/>
            <person name="Malik S.-B."/>
            <person name="Pightling A."/>
            <person name="Rachubinski R."/>
            <person name="Salas D."/>
            <person name="Schlacht A."/>
            <person name="Suga H."/>
            <person name="Archibald J."/>
            <person name="Ball S.G."/>
            <person name="Clark G."/>
            <person name="Dacks J."/>
            <person name="Van Der Giezen M."/>
            <person name="Tsaousis A."/>
            <person name="Roger A."/>
        </authorList>
    </citation>
    <scope>NUCLEOTIDE SEQUENCE [LARGE SCALE GENOMIC DNA]</scope>
    <source>
        <strain evidence="10">ATCC 50177 / NandII</strain>
    </source>
</reference>
<dbReference type="PANTHER" id="PTHR48099:SF5">
    <property type="entry name" value="C-1-TETRAHYDROFOLATE SYNTHASE, CYTOPLASMIC"/>
    <property type="match status" value="1"/>
</dbReference>
<keyword evidence="4" id="KW-0521">NADP</keyword>
<evidence type="ECO:0000256" key="6">
    <source>
        <dbReference type="ARBA" id="ARBA00023268"/>
    </source>
</evidence>
<dbReference type="Proteomes" id="UP000078348">
    <property type="component" value="Unassembled WGS sequence"/>
</dbReference>
<proteinExistence type="inferred from homology"/>
<feature type="domain" description="Tetrahydrofolate dehydrogenase/cyclohydrolase NAD(P)-binding" evidence="8">
    <location>
        <begin position="149"/>
        <end position="292"/>
    </location>
</feature>